<name>A0A1G7PRQ1_9PROT</name>
<dbReference type="InterPro" id="IPR001206">
    <property type="entry name" value="Diacylglycerol_kinase_cat_dom"/>
</dbReference>
<dbReference type="Pfam" id="PF00781">
    <property type="entry name" value="DAGK_cat"/>
    <property type="match status" value="1"/>
</dbReference>
<accession>A0A1G7PRQ1</accession>
<evidence type="ECO:0000313" key="2">
    <source>
        <dbReference type="EMBL" id="SDF88309.1"/>
    </source>
</evidence>
<sequence length="312" mass="32963">MSTLAVLANANSGRPDAHARVRAVAEGAGALWAETHAAGEVPAVLCAFAQQGVDTLAIDGGDGTLDAVLTCLRTEAPFANEPDIVLLRGGTTNMIHADVGLAGPAHRALRRVLAARSAGRTLRVNVRSPIALQRDGGPTQYGFFFGAAAIPRAIRQSTGELHSRGLPGPLSDGITLSVSLLRLLAGRIDDDPVLRPDVVSYALDDGPWQMDRVVVIYATTLARLLMGVRPAPPDGGLGVAVVSWPLTGRLRLPAFLYGHGRDRPGRGVWRARPRRLRLCTSTDCTLDGELYPGDPTTCLTLTPGAPVRFRVA</sequence>
<organism evidence="2 3">
    <name type="scientific">Limimonas halophila</name>
    <dbReference type="NCBI Taxonomy" id="1082479"/>
    <lineage>
        <taxon>Bacteria</taxon>
        <taxon>Pseudomonadati</taxon>
        <taxon>Pseudomonadota</taxon>
        <taxon>Alphaproteobacteria</taxon>
        <taxon>Rhodospirillales</taxon>
        <taxon>Rhodovibrionaceae</taxon>
        <taxon>Limimonas</taxon>
    </lineage>
</organism>
<dbReference type="AlphaFoldDB" id="A0A1G7PRQ1"/>
<dbReference type="STRING" id="1082479.SAMN05216241_10320"/>
<keyword evidence="2" id="KW-0808">Transferase</keyword>
<dbReference type="SUPFAM" id="SSF111331">
    <property type="entry name" value="NAD kinase/diacylglycerol kinase-like"/>
    <property type="match status" value="1"/>
</dbReference>
<dbReference type="EMBL" id="FNCE01000003">
    <property type="protein sequence ID" value="SDF88309.1"/>
    <property type="molecule type" value="Genomic_DNA"/>
</dbReference>
<gene>
    <name evidence="2" type="ORF">SAMN05216241_10320</name>
</gene>
<dbReference type="Gene3D" id="3.40.50.10330">
    <property type="entry name" value="Probable inorganic polyphosphate/atp-NAD kinase, domain 1"/>
    <property type="match status" value="1"/>
</dbReference>
<reference evidence="2 3" key="1">
    <citation type="submission" date="2016-10" db="EMBL/GenBank/DDBJ databases">
        <authorList>
            <person name="de Groot N.N."/>
        </authorList>
    </citation>
    <scope>NUCLEOTIDE SEQUENCE [LARGE SCALE GENOMIC DNA]</scope>
    <source>
        <strain evidence="2 3">DSM 25584</strain>
    </source>
</reference>
<dbReference type="GO" id="GO:0016301">
    <property type="term" value="F:kinase activity"/>
    <property type="evidence" value="ECO:0007669"/>
    <property type="project" value="UniProtKB-KW"/>
</dbReference>
<proteinExistence type="predicted"/>
<keyword evidence="2" id="KW-0418">Kinase</keyword>
<protein>
    <submittedName>
        <fullName evidence="2">Diacylglycerol kinase family enzyme</fullName>
    </submittedName>
</protein>
<keyword evidence="3" id="KW-1185">Reference proteome</keyword>
<dbReference type="RefSeq" id="WP_176758536.1">
    <property type="nucleotide sequence ID" value="NZ_FNCE01000003.1"/>
</dbReference>
<dbReference type="InterPro" id="IPR017438">
    <property type="entry name" value="ATP-NAD_kinase_N"/>
</dbReference>
<evidence type="ECO:0000313" key="3">
    <source>
        <dbReference type="Proteomes" id="UP000199415"/>
    </source>
</evidence>
<feature type="domain" description="DAGKc" evidence="1">
    <location>
        <begin position="4"/>
        <end position="115"/>
    </location>
</feature>
<dbReference type="InterPro" id="IPR016064">
    <property type="entry name" value="NAD/diacylglycerol_kinase_sf"/>
</dbReference>
<evidence type="ECO:0000259" key="1">
    <source>
        <dbReference type="Pfam" id="PF00781"/>
    </source>
</evidence>
<dbReference type="Proteomes" id="UP000199415">
    <property type="component" value="Unassembled WGS sequence"/>
</dbReference>